<comment type="caution">
    <text evidence="12">The sequence shown here is derived from an EMBL/GenBank/DDBJ whole genome shotgun (WGS) entry which is preliminary data.</text>
</comment>
<dbReference type="PATRIC" id="fig|1348663.4.peg.3936"/>
<dbReference type="InterPro" id="IPR042103">
    <property type="entry name" value="SerRS_1_N_sf"/>
</dbReference>
<evidence type="ECO:0000256" key="3">
    <source>
        <dbReference type="ARBA" id="ARBA00022741"/>
    </source>
</evidence>
<dbReference type="PANTHER" id="PTHR11778">
    <property type="entry name" value="SERYL-TRNA SYNTHETASE"/>
    <property type="match status" value="1"/>
</dbReference>
<evidence type="ECO:0000256" key="9">
    <source>
        <dbReference type="PIRSR" id="PIRSR001529-2"/>
    </source>
</evidence>
<feature type="binding site" evidence="9">
    <location>
        <begin position="277"/>
        <end position="280"/>
    </location>
    <ligand>
        <name>ATP</name>
        <dbReference type="ChEBI" id="CHEBI:30616"/>
    </ligand>
</feature>
<dbReference type="RefSeq" id="WP_035864585.1">
    <property type="nucleotide sequence ID" value="NZ_KK853997.1"/>
</dbReference>
<comment type="subcellular location">
    <subcellularLocation>
        <location evidence="7">Cytoplasm</location>
    </subcellularLocation>
</comment>
<dbReference type="InterPro" id="IPR015866">
    <property type="entry name" value="Ser-tRNA-synth_1_N"/>
</dbReference>
<comment type="similarity">
    <text evidence="7">Belongs to the class-II aminoacyl-tRNA synthetase family. Type-1 seryl-tRNA synthetase subfamily.</text>
</comment>
<evidence type="ECO:0000256" key="7">
    <source>
        <dbReference type="HAMAP-Rule" id="MF_00176"/>
    </source>
</evidence>
<sequence length="425" mass="46612">MIDLRLLRDDPDRVRTSQRSRGEDVDLVDALLSADERRRAAGTRFDELRSEQKQLGKQVAAAKGEEKAALLARTKELAAEVKAADAAQSEAKEEAERLQRSLANLIDPAAPVGGEEDFVTLEEIGTPRDFAAEGFEPRDHVELGQLLGAIDTERGAKVAGARSYYLTGPGALLELALVNMAMAQATAAGFVPMITPALVRPAAMDGTGFLGQAAENVYYLEDDDRYLVGTSEVPLAAYHMDEILDADKLPLRYAGFSSCFRREAGTYGKDTRGIIRVHQFEKVEMFVYTAPEDAEAEHRRLLQWEKDFLNALELPYRVIDVASGDLGASAARKFDIEAWIPTQGKYREVTSTSNTTEYQARRLSIRMRDQDGVRPLATLNGTLVAVPRVIVALLENHQQADGSVVLPEALRPFLGGKAVLEPAAR</sequence>
<dbReference type="InterPro" id="IPR010978">
    <property type="entry name" value="tRNA-bd_arm"/>
</dbReference>
<feature type="binding site" evidence="7">
    <location>
        <position position="382"/>
    </location>
    <ligand>
        <name>L-serine</name>
        <dbReference type="ChEBI" id="CHEBI:33384"/>
    </ligand>
</feature>
<dbReference type="EMBL" id="JNBY01000093">
    <property type="protein sequence ID" value="KDN84294.1"/>
    <property type="molecule type" value="Genomic_DNA"/>
</dbReference>
<feature type="binding site" evidence="7 9">
    <location>
        <begin position="348"/>
        <end position="351"/>
    </location>
    <ligand>
        <name>ATP</name>
        <dbReference type="ChEBI" id="CHEBI:30616"/>
    </ligand>
</feature>
<dbReference type="InterPro" id="IPR033729">
    <property type="entry name" value="SerRS_core"/>
</dbReference>
<dbReference type="OrthoDB" id="9804647at2"/>
<dbReference type="GO" id="GO:0006434">
    <property type="term" value="P:seryl-tRNA aminoacylation"/>
    <property type="evidence" value="ECO:0007669"/>
    <property type="project" value="UniProtKB-UniRule"/>
</dbReference>
<dbReference type="Proteomes" id="UP000027178">
    <property type="component" value="Unassembled WGS sequence"/>
</dbReference>
<keyword evidence="3 7" id="KW-0547">Nucleotide-binding</keyword>
<evidence type="ECO:0000256" key="10">
    <source>
        <dbReference type="SAM" id="Coils"/>
    </source>
</evidence>
<dbReference type="FunFam" id="3.30.930.10:FF:000048">
    <property type="entry name" value="Serine--tRNA ligase"/>
    <property type="match status" value="1"/>
</dbReference>
<dbReference type="NCBIfam" id="TIGR00414">
    <property type="entry name" value="serS"/>
    <property type="match status" value="1"/>
</dbReference>
<comment type="domain">
    <text evidence="7">Consists of two distinct domains, a catalytic core and a N-terminal extension that is involved in tRNA binding.</text>
</comment>
<comment type="catalytic activity">
    <reaction evidence="7">
        <text>tRNA(Sec) + L-serine + ATP = L-seryl-tRNA(Sec) + AMP + diphosphate + H(+)</text>
        <dbReference type="Rhea" id="RHEA:42580"/>
        <dbReference type="Rhea" id="RHEA-COMP:9742"/>
        <dbReference type="Rhea" id="RHEA-COMP:10128"/>
        <dbReference type="ChEBI" id="CHEBI:15378"/>
        <dbReference type="ChEBI" id="CHEBI:30616"/>
        <dbReference type="ChEBI" id="CHEBI:33019"/>
        <dbReference type="ChEBI" id="CHEBI:33384"/>
        <dbReference type="ChEBI" id="CHEBI:78442"/>
        <dbReference type="ChEBI" id="CHEBI:78533"/>
        <dbReference type="ChEBI" id="CHEBI:456215"/>
        <dbReference type="EC" id="6.1.1.11"/>
    </reaction>
</comment>
<dbReference type="HOGENOM" id="CLU_023797_0_1_11"/>
<dbReference type="SUPFAM" id="SSF46589">
    <property type="entry name" value="tRNA-binding arm"/>
    <property type="match status" value="1"/>
</dbReference>
<protein>
    <recommendedName>
        <fullName evidence="7">Serine--tRNA ligase</fullName>
        <ecNumber evidence="7">6.1.1.11</ecNumber>
    </recommendedName>
    <alternativeName>
        <fullName evidence="7">Seryl-tRNA synthetase</fullName>
        <shortName evidence="7">SerRS</shortName>
    </alternativeName>
    <alternativeName>
        <fullName evidence="7">Seryl-tRNA(Ser/Sec) synthetase</fullName>
    </alternativeName>
</protein>
<dbReference type="InterPro" id="IPR002314">
    <property type="entry name" value="aa-tRNA-synt_IIb"/>
</dbReference>
<evidence type="ECO:0000313" key="13">
    <source>
        <dbReference type="Proteomes" id="UP000027178"/>
    </source>
</evidence>
<dbReference type="GO" id="GO:0004828">
    <property type="term" value="F:serine-tRNA ligase activity"/>
    <property type="evidence" value="ECO:0007669"/>
    <property type="project" value="UniProtKB-UniRule"/>
</dbReference>
<keyword evidence="1 7" id="KW-0963">Cytoplasm</keyword>
<dbReference type="InterPro" id="IPR002317">
    <property type="entry name" value="Ser-tRNA-ligase_type_1"/>
</dbReference>
<dbReference type="CDD" id="cd00770">
    <property type="entry name" value="SerRS_core"/>
    <property type="match status" value="1"/>
</dbReference>
<dbReference type="SUPFAM" id="SSF55681">
    <property type="entry name" value="Class II aaRS and biotin synthetases"/>
    <property type="match status" value="1"/>
</dbReference>
<dbReference type="InterPro" id="IPR006195">
    <property type="entry name" value="aa-tRNA-synth_II"/>
</dbReference>
<feature type="binding site" evidence="8">
    <location>
        <position position="261"/>
    </location>
    <ligand>
        <name>L-serine</name>
        <dbReference type="ChEBI" id="CHEBI:33384"/>
    </ligand>
</feature>
<dbReference type="Pfam" id="PF00587">
    <property type="entry name" value="tRNA-synt_2b"/>
    <property type="match status" value="1"/>
</dbReference>
<evidence type="ECO:0000256" key="8">
    <source>
        <dbReference type="PIRSR" id="PIRSR001529-1"/>
    </source>
</evidence>
<accession>A0A066YWE5</accession>
<feature type="binding site" evidence="7">
    <location>
        <position position="277"/>
    </location>
    <ligand>
        <name>ATP</name>
        <dbReference type="ChEBI" id="CHEBI:30616"/>
    </ligand>
</feature>
<evidence type="ECO:0000256" key="6">
    <source>
        <dbReference type="ARBA" id="ARBA00023146"/>
    </source>
</evidence>
<keyword evidence="2 7" id="KW-0436">Ligase</keyword>
<keyword evidence="4 7" id="KW-0067">ATP-binding</keyword>
<evidence type="ECO:0000256" key="1">
    <source>
        <dbReference type="ARBA" id="ARBA00022490"/>
    </source>
</evidence>
<dbReference type="EC" id="6.1.1.11" evidence="7"/>
<dbReference type="PIRSF" id="PIRSF001529">
    <property type="entry name" value="Ser-tRNA-synth_IIa"/>
    <property type="match status" value="1"/>
</dbReference>
<dbReference type="PRINTS" id="PR00981">
    <property type="entry name" value="TRNASYNTHSER"/>
</dbReference>
<dbReference type="Gene3D" id="1.10.287.40">
    <property type="entry name" value="Serine-tRNA synthetase, tRNA binding domain"/>
    <property type="match status" value="1"/>
</dbReference>
<dbReference type="GO" id="GO:0005737">
    <property type="term" value="C:cytoplasm"/>
    <property type="evidence" value="ECO:0007669"/>
    <property type="project" value="UniProtKB-SubCell"/>
</dbReference>
<evidence type="ECO:0000256" key="4">
    <source>
        <dbReference type="ARBA" id="ARBA00022840"/>
    </source>
</evidence>
<keyword evidence="13" id="KW-1185">Reference proteome</keyword>
<feature type="binding site" evidence="8">
    <location>
        <position position="230"/>
    </location>
    <ligand>
        <name>L-serine</name>
        <dbReference type="ChEBI" id="CHEBI:33384"/>
    </ligand>
</feature>
<feature type="domain" description="Aminoacyl-transfer RNA synthetases class-II family profile" evidence="11">
    <location>
        <begin position="139"/>
        <end position="407"/>
    </location>
</feature>
<dbReference type="Pfam" id="PF02403">
    <property type="entry name" value="Seryl_tRNA_N"/>
    <property type="match status" value="1"/>
</dbReference>
<evidence type="ECO:0000256" key="2">
    <source>
        <dbReference type="ARBA" id="ARBA00022598"/>
    </source>
</evidence>
<dbReference type="GO" id="GO:0016260">
    <property type="term" value="P:selenocysteine biosynthetic process"/>
    <property type="evidence" value="ECO:0007669"/>
    <property type="project" value="UniProtKB-UniRule"/>
</dbReference>
<feature type="coiled-coil region" evidence="10">
    <location>
        <begin position="45"/>
        <end position="104"/>
    </location>
</feature>
<dbReference type="FunFam" id="1.10.287.40:FF:000004">
    <property type="entry name" value="Serine--tRNA ligase"/>
    <property type="match status" value="1"/>
</dbReference>
<dbReference type="UniPathway" id="UPA00906">
    <property type="reaction ID" value="UER00895"/>
</dbReference>
<name>A0A066YWE5_9ACTN</name>
<evidence type="ECO:0000259" key="11">
    <source>
        <dbReference type="PROSITE" id="PS50862"/>
    </source>
</evidence>
<feature type="site" description="Important for serine binding" evidence="8">
    <location>
        <position position="382"/>
    </location>
</feature>
<feature type="binding site" evidence="7 9">
    <location>
        <begin position="261"/>
        <end position="263"/>
    </location>
    <ligand>
        <name>ATP</name>
        <dbReference type="ChEBI" id="CHEBI:30616"/>
    </ligand>
</feature>
<feature type="binding site" evidence="7">
    <location>
        <begin position="230"/>
        <end position="232"/>
    </location>
    <ligand>
        <name>L-serine</name>
        <dbReference type="ChEBI" id="CHEBI:33384"/>
    </ligand>
</feature>
<keyword evidence="6 7" id="KW-0030">Aminoacyl-tRNA synthetase</keyword>
<organism evidence="12 13">
    <name type="scientific">Kitasatospora cheerisanensis KCTC 2395</name>
    <dbReference type="NCBI Taxonomy" id="1348663"/>
    <lineage>
        <taxon>Bacteria</taxon>
        <taxon>Bacillati</taxon>
        <taxon>Actinomycetota</taxon>
        <taxon>Actinomycetes</taxon>
        <taxon>Kitasatosporales</taxon>
        <taxon>Streptomycetaceae</taxon>
        <taxon>Kitasatospora</taxon>
    </lineage>
</organism>
<dbReference type="PROSITE" id="PS50862">
    <property type="entry name" value="AA_TRNA_LIGASE_II"/>
    <property type="match status" value="1"/>
</dbReference>
<comment type="pathway">
    <text evidence="7">Aminoacyl-tRNA biosynthesis; selenocysteinyl-tRNA(Sec) biosynthesis; L-seryl-tRNA(Sec) from L-serine and tRNA(Sec): step 1/1.</text>
</comment>
<feature type="binding site" evidence="7 8">
    <location>
        <position position="284"/>
    </location>
    <ligand>
        <name>L-serine</name>
        <dbReference type="ChEBI" id="CHEBI:33384"/>
    </ligand>
</feature>
<proteinExistence type="inferred from homology"/>
<evidence type="ECO:0000256" key="5">
    <source>
        <dbReference type="ARBA" id="ARBA00022917"/>
    </source>
</evidence>
<keyword evidence="5 7" id="KW-0648">Protein biosynthesis</keyword>
<keyword evidence="10" id="KW-0175">Coiled coil</keyword>
<comment type="function">
    <text evidence="7">Catalyzes the attachment of serine to tRNA(Ser). Is also able to aminoacylate tRNA(Sec) with serine, to form the misacylated tRNA L-seryl-tRNA(Sec), which will be further converted into selenocysteinyl-tRNA(Sec).</text>
</comment>
<evidence type="ECO:0000313" key="12">
    <source>
        <dbReference type="EMBL" id="KDN84294.1"/>
    </source>
</evidence>
<dbReference type="InterPro" id="IPR045864">
    <property type="entry name" value="aa-tRNA-synth_II/BPL/LPL"/>
</dbReference>
<comment type="catalytic activity">
    <reaction evidence="7">
        <text>tRNA(Ser) + L-serine + ATP = L-seryl-tRNA(Ser) + AMP + diphosphate + H(+)</text>
        <dbReference type="Rhea" id="RHEA:12292"/>
        <dbReference type="Rhea" id="RHEA-COMP:9669"/>
        <dbReference type="Rhea" id="RHEA-COMP:9703"/>
        <dbReference type="ChEBI" id="CHEBI:15378"/>
        <dbReference type="ChEBI" id="CHEBI:30616"/>
        <dbReference type="ChEBI" id="CHEBI:33019"/>
        <dbReference type="ChEBI" id="CHEBI:33384"/>
        <dbReference type="ChEBI" id="CHEBI:78442"/>
        <dbReference type="ChEBI" id="CHEBI:78533"/>
        <dbReference type="ChEBI" id="CHEBI:456215"/>
        <dbReference type="EC" id="6.1.1.11"/>
    </reaction>
</comment>
<dbReference type="GO" id="GO:0005524">
    <property type="term" value="F:ATP binding"/>
    <property type="evidence" value="ECO:0007669"/>
    <property type="project" value="UniProtKB-UniRule"/>
</dbReference>
<reference evidence="12 13" key="1">
    <citation type="submission" date="2014-05" db="EMBL/GenBank/DDBJ databases">
        <title>Draft Genome Sequence of Kitasatospora cheerisanensis KCTC 2395.</title>
        <authorList>
            <person name="Nam D.H."/>
        </authorList>
    </citation>
    <scope>NUCLEOTIDE SEQUENCE [LARGE SCALE GENOMIC DNA]</scope>
    <source>
        <strain evidence="12 13">KCTC 2395</strain>
    </source>
</reference>
<dbReference type="Gene3D" id="3.30.930.10">
    <property type="entry name" value="Bira Bifunctional Protein, Domain 2"/>
    <property type="match status" value="1"/>
</dbReference>
<dbReference type="HAMAP" id="MF_00176">
    <property type="entry name" value="Ser_tRNA_synth_type1"/>
    <property type="match status" value="1"/>
</dbReference>
<gene>
    <name evidence="7" type="primary">serS</name>
    <name evidence="12" type="ORF">KCH_40850</name>
</gene>
<dbReference type="AlphaFoldDB" id="A0A066YWE5"/>
<dbReference type="eggNOG" id="COG0172">
    <property type="taxonomic scope" value="Bacteria"/>
</dbReference>
<comment type="subunit">
    <text evidence="7">Homodimer. The tRNA molecule binds across the dimer.</text>
</comment>
<feature type="binding site" evidence="8">
    <location>
        <position position="380"/>
    </location>
    <ligand>
        <name>L-serine</name>
        <dbReference type="ChEBI" id="CHEBI:33384"/>
    </ligand>
</feature>